<keyword evidence="1" id="KW-1133">Transmembrane helix</keyword>
<dbReference type="RefSeq" id="WP_140008369.1">
    <property type="nucleotide sequence ID" value="NZ_JBHMDG010000005.1"/>
</dbReference>
<dbReference type="SUPFAM" id="SSF52833">
    <property type="entry name" value="Thioredoxin-like"/>
    <property type="match status" value="1"/>
</dbReference>
<evidence type="ECO:0000313" key="4">
    <source>
        <dbReference type="Proteomes" id="UP001589750"/>
    </source>
</evidence>
<dbReference type="Pfam" id="PF00085">
    <property type="entry name" value="Thioredoxin"/>
    <property type="match status" value="1"/>
</dbReference>
<feature type="transmembrane region" description="Helical" evidence="1">
    <location>
        <begin position="6"/>
        <end position="21"/>
    </location>
</feature>
<dbReference type="InterPro" id="IPR036249">
    <property type="entry name" value="Thioredoxin-like_sf"/>
</dbReference>
<dbReference type="Gene3D" id="3.40.30.10">
    <property type="entry name" value="Glutaredoxin"/>
    <property type="match status" value="1"/>
</dbReference>
<keyword evidence="1" id="KW-0812">Transmembrane</keyword>
<evidence type="ECO:0000313" key="3">
    <source>
        <dbReference type="EMBL" id="MFB9312308.1"/>
    </source>
</evidence>
<comment type="caution">
    <text evidence="3">The sequence shown here is derived from an EMBL/GenBank/DDBJ whole genome shotgun (WGS) entry which is preliminary data.</text>
</comment>
<evidence type="ECO:0000256" key="1">
    <source>
        <dbReference type="SAM" id="Phobius"/>
    </source>
</evidence>
<name>A0ABV5K6E1_9ACTN</name>
<protein>
    <submittedName>
        <fullName evidence="3">TlpA family protein disulfide reductase</fullName>
    </submittedName>
</protein>
<gene>
    <name evidence="3" type="ORF">ACFFRI_04570</name>
</gene>
<proteinExistence type="predicted"/>
<dbReference type="CDD" id="cd02947">
    <property type="entry name" value="TRX_family"/>
    <property type="match status" value="1"/>
</dbReference>
<evidence type="ECO:0000259" key="2">
    <source>
        <dbReference type="PROSITE" id="PS51352"/>
    </source>
</evidence>
<reference evidence="3 4" key="1">
    <citation type="submission" date="2024-09" db="EMBL/GenBank/DDBJ databases">
        <authorList>
            <person name="Sun Q."/>
            <person name="Mori K."/>
        </authorList>
    </citation>
    <scope>NUCLEOTIDE SEQUENCE [LARGE SCALE GENOMIC DNA]</scope>
    <source>
        <strain evidence="3 4">JCM 9626</strain>
    </source>
</reference>
<dbReference type="Proteomes" id="UP001589750">
    <property type="component" value="Unassembled WGS sequence"/>
</dbReference>
<accession>A0ABV5K6E1</accession>
<keyword evidence="4" id="KW-1185">Reference proteome</keyword>
<organism evidence="3 4">
    <name type="scientific">Nocardioides plantarum</name>
    <dbReference type="NCBI Taxonomy" id="29299"/>
    <lineage>
        <taxon>Bacteria</taxon>
        <taxon>Bacillati</taxon>
        <taxon>Actinomycetota</taxon>
        <taxon>Actinomycetes</taxon>
        <taxon>Propionibacteriales</taxon>
        <taxon>Nocardioidaceae</taxon>
        <taxon>Nocardioides</taxon>
    </lineage>
</organism>
<sequence length="144" mass="15713">MTTGAYVVIAAVVVALGFGLWRRRTDGRFADTQHAPTEQDEPVTDSLLAGTPWETELGERATLVQFSSAFCAPCRTTRVVLADVADHHDGVRHVEVDAEKHLDLVRALHVTRTPTTIVLDPHGRELGRAAGAPTREQVLRSLPD</sequence>
<keyword evidence="1" id="KW-0472">Membrane</keyword>
<dbReference type="InterPro" id="IPR013766">
    <property type="entry name" value="Thioredoxin_domain"/>
</dbReference>
<feature type="domain" description="Thioredoxin" evidence="2">
    <location>
        <begin position="24"/>
        <end position="144"/>
    </location>
</feature>
<dbReference type="EMBL" id="JBHMDG010000005">
    <property type="protein sequence ID" value="MFB9312308.1"/>
    <property type="molecule type" value="Genomic_DNA"/>
</dbReference>
<dbReference type="PROSITE" id="PS51352">
    <property type="entry name" value="THIOREDOXIN_2"/>
    <property type="match status" value="1"/>
</dbReference>